<dbReference type="Pfam" id="PF01176">
    <property type="entry name" value="eIF-1a"/>
    <property type="match status" value="1"/>
</dbReference>
<reference evidence="7" key="1">
    <citation type="journal article" date="2013" name="Proc. Natl. Acad. Sci. U.S.A.">
        <title>Genome structure and metabolic features in the red seaweed Chondrus crispus shed light on evolution of the Archaeplastida.</title>
        <authorList>
            <person name="Collen J."/>
            <person name="Porcel B."/>
            <person name="Carre W."/>
            <person name="Ball S.G."/>
            <person name="Chaparro C."/>
            <person name="Tonon T."/>
            <person name="Barbeyron T."/>
            <person name="Michel G."/>
            <person name="Noel B."/>
            <person name="Valentin K."/>
            <person name="Elias M."/>
            <person name="Artiguenave F."/>
            <person name="Arun A."/>
            <person name="Aury J.M."/>
            <person name="Barbosa-Neto J.F."/>
            <person name="Bothwell J.H."/>
            <person name="Bouget F.Y."/>
            <person name="Brillet L."/>
            <person name="Cabello-Hurtado F."/>
            <person name="Capella-Gutierrez S."/>
            <person name="Charrier B."/>
            <person name="Cladiere L."/>
            <person name="Cock J.M."/>
            <person name="Coelho S.M."/>
            <person name="Colleoni C."/>
            <person name="Czjzek M."/>
            <person name="Da Silva C."/>
            <person name="Delage L."/>
            <person name="Denoeud F."/>
            <person name="Deschamps P."/>
            <person name="Dittami S.M."/>
            <person name="Gabaldon T."/>
            <person name="Gachon C.M."/>
            <person name="Groisillier A."/>
            <person name="Herve C."/>
            <person name="Jabbari K."/>
            <person name="Katinka M."/>
            <person name="Kloareg B."/>
            <person name="Kowalczyk N."/>
            <person name="Labadie K."/>
            <person name="Leblanc C."/>
            <person name="Lopez P.J."/>
            <person name="McLachlan D.H."/>
            <person name="Meslet-Cladiere L."/>
            <person name="Moustafa A."/>
            <person name="Nehr Z."/>
            <person name="Nyvall Collen P."/>
            <person name="Panaud O."/>
            <person name="Partensky F."/>
            <person name="Poulain J."/>
            <person name="Rensing S.A."/>
            <person name="Rousvoal S."/>
            <person name="Samson G."/>
            <person name="Symeonidi A."/>
            <person name="Weissenbach J."/>
            <person name="Zambounis A."/>
            <person name="Wincker P."/>
            <person name="Boyen C."/>
        </authorList>
    </citation>
    <scope>NUCLEOTIDE SEQUENCE [LARGE SCALE GENOMIC DNA]</scope>
    <source>
        <strain evidence="7">cv. Stackhouse</strain>
    </source>
</reference>
<dbReference type="GO" id="GO:0003743">
    <property type="term" value="F:translation initiation factor activity"/>
    <property type="evidence" value="ECO:0007669"/>
    <property type="project" value="UniProtKB-UniRule"/>
</dbReference>
<evidence type="ECO:0000256" key="4">
    <source>
        <dbReference type="SAM" id="MobiDB-lite"/>
    </source>
</evidence>
<protein>
    <recommendedName>
        <fullName evidence="5">S1-like domain-containing protein</fullName>
    </recommendedName>
</protein>
<evidence type="ECO:0000256" key="1">
    <source>
        <dbReference type="ARBA" id="ARBA00007340"/>
    </source>
</evidence>
<dbReference type="OrthoDB" id="5226at2759"/>
<dbReference type="RefSeq" id="XP_005715572.1">
    <property type="nucleotide sequence ID" value="XM_005715515.1"/>
</dbReference>
<dbReference type="STRING" id="2769.R7QD95"/>
<dbReference type="Gene3D" id="2.40.50.140">
    <property type="entry name" value="Nucleic acid-binding proteins"/>
    <property type="match status" value="1"/>
</dbReference>
<dbReference type="SUPFAM" id="SSF50249">
    <property type="entry name" value="Nucleic acid-binding proteins"/>
    <property type="match status" value="1"/>
</dbReference>
<dbReference type="EMBL" id="HG001744">
    <property type="protein sequence ID" value="CDF35753.1"/>
    <property type="molecule type" value="Genomic_DNA"/>
</dbReference>
<evidence type="ECO:0000259" key="5">
    <source>
        <dbReference type="PROSITE" id="PS50832"/>
    </source>
</evidence>
<feature type="region of interest" description="Disordered" evidence="4">
    <location>
        <begin position="100"/>
        <end position="161"/>
    </location>
</feature>
<sequence>MPKANRRKQLQALSEPPVLEEGQKVARVIAACGENNYEVEDEHGAKTLYQLPKRMRHVVFIRRGSYVFVKDDETRKDGRVRGDIEVVVLTHFLHGISKEPYWPRSFKGEEDNTEDMPAIVSEGAGGNSEEEPGHGDEQWEIGSGNPNRAQWQDQSSDEESD</sequence>
<dbReference type="InterPro" id="IPR001253">
    <property type="entry name" value="TIF_eIF-1A"/>
</dbReference>
<dbReference type="PANTHER" id="PTHR21641">
    <property type="entry name" value="TRANSLATION INITIATION FACTOR-RELATED"/>
    <property type="match status" value="1"/>
</dbReference>
<dbReference type="PhylomeDB" id="R7QD95"/>
<dbReference type="InterPro" id="IPR039294">
    <property type="entry name" value="EIF1AD"/>
</dbReference>
<evidence type="ECO:0000313" key="6">
    <source>
        <dbReference type="EMBL" id="CDF35753.1"/>
    </source>
</evidence>
<dbReference type="KEGG" id="ccp:CHC_T00004209001"/>
<dbReference type="GO" id="GO:0005634">
    <property type="term" value="C:nucleus"/>
    <property type="evidence" value="ECO:0007669"/>
    <property type="project" value="TreeGrafter"/>
</dbReference>
<comment type="similarity">
    <text evidence="1">Belongs to the EIF1AD family.</text>
</comment>
<organism evidence="6 7">
    <name type="scientific">Chondrus crispus</name>
    <name type="common">Carrageen Irish moss</name>
    <name type="synonym">Polymorpha crispa</name>
    <dbReference type="NCBI Taxonomy" id="2769"/>
    <lineage>
        <taxon>Eukaryota</taxon>
        <taxon>Rhodophyta</taxon>
        <taxon>Florideophyceae</taxon>
        <taxon>Rhodymeniophycidae</taxon>
        <taxon>Gigartinales</taxon>
        <taxon>Gigartinaceae</taxon>
        <taxon>Chondrus</taxon>
    </lineage>
</organism>
<dbReference type="InterPro" id="IPR006196">
    <property type="entry name" value="RNA-binding_domain_S1_IF1"/>
</dbReference>
<evidence type="ECO:0000256" key="2">
    <source>
        <dbReference type="ARBA" id="ARBA00022884"/>
    </source>
</evidence>
<dbReference type="InterPro" id="IPR012340">
    <property type="entry name" value="NA-bd_OB-fold"/>
</dbReference>
<keyword evidence="7" id="KW-1185">Reference proteome</keyword>
<dbReference type="Gramene" id="CDF35753">
    <property type="protein sequence ID" value="CDF35753"/>
    <property type="gene ID" value="CHC_T00004209001"/>
</dbReference>
<evidence type="ECO:0000256" key="3">
    <source>
        <dbReference type="PROSITE-ProRule" id="PRU00181"/>
    </source>
</evidence>
<dbReference type="PANTHER" id="PTHR21641:SF0">
    <property type="entry name" value="RNA-BINDING PROTEIN EIF1AD-RELATED"/>
    <property type="match status" value="1"/>
</dbReference>
<dbReference type="AlphaFoldDB" id="R7QD95"/>
<gene>
    <name evidence="6" type="ORF">CHC_T00004209001</name>
</gene>
<keyword evidence="2" id="KW-0694">RNA-binding</keyword>
<dbReference type="GeneID" id="17323288"/>
<keyword evidence="3" id="KW-0648">Protein biosynthesis</keyword>
<feature type="domain" description="S1-like" evidence="5">
    <location>
        <begin position="20"/>
        <end position="84"/>
    </location>
</feature>
<feature type="compositionally biased region" description="Polar residues" evidence="4">
    <location>
        <begin position="144"/>
        <end position="154"/>
    </location>
</feature>
<dbReference type="Proteomes" id="UP000012073">
    <property type="component" value="Unassembled WGS sequence"/>
</dbReference>
<dbReference type="PROSITE" id="PS50832">
    <property type="entry name" value="S1_IF1_TYPE"/>
    <property type="match status" value="1"/>
</dbReference>
<accession>R7QD95</accession>
<proteinExistence type="inferred from homology"/>
<dbReference type="SMART" id="SM00652">
    <property type="entry name" value="eIF1a"/>
    <property type="match status" value="1"/>
</dbReference>
<name>R7QD95_CHOCR</name>
<keyword evidence="3" id="KW-0396">Initiation factor</keyword>
<dbReference type="GO" id="GO:0003723">
    <property type="term" value="F:RNA binding"/>
    <property type="evidence" value="ECO:0007669"/>
    <property type="project" value="UniProtKB-KW"/>
</dbReference>
<evidence type="ECO:0000313" key="7">
    <source>
        <dbReference type="Proteomes" id="UP000012073"/>
    </source>
</evidence>